<reference evidence="2" key="2">
    <citation type="journal article" date="2011" name="Proc. Natl. Acad. Sci. U.S.A.">
        <title>Obligate biotrophy features unraveled by the genomic analysis of rust fungi.</title>
        <authorList>
            <person name="Duplessis S."/>
            <person name="Cuomo C.A."/>
            <person name="Lin Y.-C."/>
            <person name="Aerts A."/>
            <person name="Tisserant E."/>
            <person name="Veneault-Fourrey C."/>
            <person name="Joly D.L."/>
            <person name="Hacquard S."/>
            <person name="Amselem J."/>
            <person name="Cantarel B.L."/>
            <person name="Chiu R."/>
            <person name="Coutinho P.M."/>
            <person name="Feau N."/>
            <person name="Field M."/>
            <person name="Frey P."/>
            <person name="Gelhaye E."/>
            <person name="Goldberg J."/>
            <person name="Grabherr M.G."/>
            <person name="Kodira C.D."/>
            <person name="Kohler A."/>
            <person name="Kuees U."/>
            <person name="Lindquist E.A."/>
            <person name="Lucas S.M."/>
            <person name="Mago R."/>
            <person name="Mauceli E."/>
            <person name="Morin E."/>
            <person name="Murat C."/>
            <person name="Pangilinan J.L."/>
            <person name="Park R."/>
            <person name="Pearson M."/>
            <person name="Quesneville H."/>
            <person name="Rouhier N."/>
            <person name="Sakthikumar S."/>
            <person name="Salamov A.A."/>
            <person name="Schmutz J."/>
            <person name="Selles B."/>
            <person name="Shapiro H."/>
            <person name="Tanguay P."/>
            <person name="Tuskan G.A."/>
            <person name="Henrissat B."/>
            <person name="Van de Peer Y."/>
            <person name="Rouze P."/>
            <person name="Ellis J.G."/>
            <person name="Dodds P.N."/>
            <person name="Schein J.E."/>
            <person name="Zhong S."/>
            <person name="Hamelin R.C."/>
            <person name="Grigoriev I.V."/>
            <person name="Szabo L.J."/>
            <person name="Martin F."/>
        </authorList>
    </citation>
    <scope>NUCLEOTIDE SEQUENCE [LARGE SCALE GENOMIC DNA]</scope>
    <source>
        <strain evidence="2">CRL 75-36-700-3 / race SCCL</strain>
    </source>
</reference>
<organism evidence="1 2">
    <name type="scientific">Puccinia graminis f. sp. tritici (strain CRL 75-36-700-3 / race SCCL)</name>
    <name type="common">Black stem rust fungus</name>
    <dbReference type="NCBI Taxonomy" id="418459"/>
    <lineage>
        <taxon>Eukaryota</taxon>
        <taxon>Fungi</taxon>
        <taxon>Dikarya</taxon>
        <taxon>Basidiomycota</taxon>
        <taxon>Pucciniomycotina</taxon>
        <taxon>Pucciniomycetes</taxon>
        <taxon>Pucciniales</taxon>
        <taxon>Pucciniaceae</taxon>
        <taxon>Puccinia</taxon>
    </lineage>
</organism>
<dbReference type="Proteomes" id="UP000008783">
    <property type="component" value="Unassembled WGS sequence"/>
</dbReference>
<proteinExistence type="predicted"/>
<dbReference type="InParanoid" id="E3JZ82"/>
<dbReference type="VEuPathDB" id="FungiDB:PGTG_03313"/>
<accession>E3JZ82</accession>
<dbReference type="HOGENOM" id="CLU_2134801_0_0_1"/>
<reference key="1">
    <citation type="submission" date="2007-01" db="EMBL/GenBank/DDBJ databases">
        <title>The Genome Sequence of Puccinia graminis f. sp. tritici Strain CRL 75-36-700-3.</title>
        <authorList>
            <consortium name="The Broad Institute Genome Sequencing Platform"/>
            <person name="Birren B."/>
            <person name="Lander E."/>
            <person name="Galagan J."/>
            <person name="Nusbaum C."/>
            <person name="Devon K."/>
            <person name="Cuomo C."/>
            <person name="Jaffe D."/>
            <person name="Butler J."/>
            <person name="Alvarez P."/>
            <person name="Gnerre S."/>
            <person name="Grabherr M."/>
            <person name="Mauceli E."/>
            <person name="Brockman W."/>
            <person name="Young S."/>
            <person name="LaButti K."/>
            <person name="Sykes S."/>
            <person name="DeCaprio D."/>
            <person name="Crawford M."/>
            <person name="Koehrsen M."/>
            <person name="Engels R."/>
            <person name="Montgomery P."/>
            <person name="Pearson M."/>
            <person name="Howarth C."/>
            <person name="Larson L."/>
            <person name="White J."/>
            <person name="Zeng Q."/>
            <person name="Kodira C."/>
            <person name="Yandava C."/>
            <person name="Alvarado L."/>
            <person name="O'Leary S."/>
            <person name="Szabo L."/>
            <person name="Dean R."/>
            <person name="Schein J."/>
        </authorList>
    </citation>
    <scope>NUCLEOTIDE SEQUENCE</scope>
    <source>
        <strain>CRL 75-36-700-3</strain>
    </source>
</reference>
<evidence type="ECO:0000313" key="2">
    <source>
        <dbReference type="Proteomes" id="UP000008783"/>
    </source>
</evidence>
<name>E3JZ82_PUCGT</name>
<dbReference type="AlphaFoldDB" id="E3JZ82"/>
<dbReference type="EMBL" id="DS178267">
    <property type="protein sequence ID" value="EFP77357.1"/>
    <property type="molecule type" value="Genomic_DNA"/>
</dbReference>
<gene>
    <name evidence="1" type="ORF">PGTG_03313</name>
</gene>
<sequence length="113" mass="13587">MPARRKESLPKSWPYMISARRKGFLPTSWLSNQLAGRNPSRRAGLCTFFNFNTESRFWLYLMEVLEKVKWRRCLQEGYNRGKYLRMRMGMLKHQAALRSSFYVSELLDDSRKR</sequence>
<dbReference type="RefSeq" id="XP_003321776.1">
    <property type="nucleotide sequence ID" value="XM_003321728.1"/>
</dbReference>
<dbReference type="KEGG" id="pgr:PGTG_03313"/>
<evidence type="ECO:0000313" key="1">
    <source>
        <dbReference type="EMBL" id="EFP77357.1"/>
    </source>
</evidence>
<keyword evidence="2" id="KW-1185">Reference proteome</keyword>
<dbReference type="GeneID" id="10538065"/>
<protein>
    <submittedName>
        <fullName evidence="1">Uncharacterized protein</fullName>
    </submittedName>
</protein>